<organism evidence="7 8">
    <name type="scientific">Lagenidium giganteum</name>
    <dbReference type="NCBI Taxonomy" id="4803"/>
    <lineage>
        <taxon>Eukaryota</taxon>
        <taxon>Sar</taxon>
        <taxon>Stramenopiles</taxon>
        <taxon>Oomycota</taxon>
        <taxon>Peronosporomycetes</taxon>
        <taxon>Pythiales</taxon>
        <taxon>Pythiaceae</taxon>
    </lineage>
</organism>
<dbReference type="NCBIfam" id="TIGR01983">
    <property type="entry name" value="UbiG"/>
    <property type="match status" value="1"/>
</dbReference>
<dbReference type="GO" id="GO:0046872">
    <property type="term" value="F:metal ion binding"/>
    <property type="evidence" value="ECO:0007669"/>
    <property type="project" value="UniProtKB-KW"/>
</dbReference>
<evidence type="ECO:0000313" key="8">
    <source>
        <dbReference type="Proteomes" id="UP001146120"/>
    </source>
</evidence>
<feature type="binding site" evidence="5">
    <location>
        <position position="158"/>
    </location>
    <ligand>
        <name>Mg(2+)</name>
        <dbReference type="ChEBI" id="CHEBI:18420"/>
    </ligand>
</feature>
<dbReference type="InterPro" id="IPR010233">
    <property type="entry name" value="UbiG_MeTrfase"/>
</dbReference>
<keyword evidence="5" id="KW-0496">Mitochondrion</keyword>
<feature type="binding site" evidence="5">
    <location>
        <position position="60"/>
    </location>
    <ligand>
        <name>S-adenosyl-L-methionine</name>
        <dbReference type="ChEBI" id="CHEBI:59789"/>
    </ligand>
</feature>
<dbReference type="PANTHER" id="PTHR43464:SF19">
    <property type="entry name" value="UBIQUINONE BIOSYNTHESIS O-METHYLTRANSFERASE, MITOCHONDRIAL"/>
    <property type="match status" value="1"/>
</dbReference>
<comment type="function">
    <text evidence="5">O-methyltransferase required for two non-consecutive steps during ubiquinone biosynthesis. Catalyzes the 2 O-methylation of 3,4-dihydroxy-5-(all-trans-polyprenyl)benzoic acid into 4-hydroxy-3-methoxy-5-(all-trans-polyprenyl)benzoic acid. Also catalyzes the last step of ubiquinone biosynthesis by mediating methylation of 3-demethylubiquinone into ubiquinone. Also able to mediate the methylation of 3-demethylubiquinol into ubiquinol.</text>
</comment>
<proteinExistence type="inferred from homology"/>
<feature type="binding site" evidence="5">
    <location>
        <position position="157"/>
    </location>
    <ligand>
        <name>S-adenosyl-L-methionine</name>
        <dbReference type="ChEBI" id="CHEBI:59789"/>
    </ligand>
</feature>
<keyword evidence="5" id="KW-0472">Membrane</keyword>
<dbReference type="GO" id="GO:0010420">
    <property type="term" value="F:polyprenyldihydroxybenzoate methyltransferase activity"/>
    <property type="evidence" value="ECO:0007669"/>
    <property type="project" value="UniProtKB-UniRule"/>
</dbReference>
<keyword evidence="5" id="KW-0479">Metal-binding</keyword>
<dbReference type="EC" id="2.1.1.64" evidence="5"/>
<dbReference type="InterPro" id="IPR029063">
    <property type="entry name" value="SAM-dependent_MTases_sf"/>
</dbReference>
<feature type="binding site" evidence="5">
    <location>
        <position position="112"/>
    </location>
    <ligand>
        <name>S-adenosyl-L-methionine</name>
        <dbReference type="ChEBI" id="CHEBI:59789"/>
    </ligand>
</feature>
<keyword evidence="1 5" id="KW-0489">Methyltransferase</keyword>
<feature type="domain" description="Methyltransferase type 11" evidence="6">
    <location>
        <begin position="89"/>
        <end position="184"/>
    </location>
</feature>
<comment type="pathway">
    <text evidence="5">Cofactor biosynthesis; ubiquinone biosynthesis.</text>
</comment>
<reference evidence="7" key="2">
    <citation type="journal article" date="2023" name="Microbiol Resour">
        <title>Decontamination and Annotation of the Draft Genome Sequence of the Oomycete Lagenidium giganteum ARSEF 373.</title>
        <authorList>
            <person name="Morgan W.R."/>
            <person name="Tartar A."/>
        </authorList>
    </citation>
    <scope>NUCLEOTIDE SEQUENCE</scope>
    <source>
        <strain evidence="7">ARSEF 373</strain>
    </source>
</reference>
<dbReference type="EMBL" id="DAKRPA010000018">
    <property type="protein sequence ID" value="DBA03543.1"/>
    <property type="molecule type" value="Genomic_DNA"/>
</dbReference>
<feature type="binding site" evidence="5">
    <location>
        <position position="161"/>
    </location>
    <ligand>
        <name>Mg(2+)</name>
        <dbReference type="ChEBI" id="CHEBI:18420"/>
    </ligand>
</feature>
<comment type="catalytic activity">
    <reaction evidence="5">
        <text>a 3-demethylubiquinol + S-adenosyl-L-methionine = a ubiquinol + S-adenosyl-L-homocysteine + H(+)</text>
        <dbReference type="Rhea" id="RHEA:44380"/>
        <dbReference type="Rhea" id="RHEA-COMP:9566"/>
        <dbReference type="Rhea" id="RHEA-COMP:10914"/>
        <dbReference type="ChEBI" id="CHEBI:15378"/>
        <dbReference type="ChEBI" id="CHEBI:17976"/>
        <dbReference type="ChEBI" id="CHEBI:57856"/>
        <dbReference type="ChEBI" id="CHEBI:59789"/>
        <dbReference type="ChEBI" id="CHEBI:84422"/>
        <dbReference type="EC" id="2.1.1.64"/>
    </reaction>
</comment>
<keyword evidence="5" id="KW-0999">Mitochondrion inner membrane</keyword>
<evidence type="ECO:0000256" key="3">
    <source>
        <dbReference type="ARBA" id="ARBA00022688"/>
    </source>
</evidence>
<evidence type="ECO:0000256" key="4">
    <source>
        <dbReference type="ARBA" id="ARBA00022691"/>
    </source>
</evidence>
<accession>A0AAV2ZEJ2</accession>
<comment type="similarity">
    <text evidence="5">Belongs to the class I-like SAM-binding methyltransferase superfamily. UbiG/COQ3 family.</text>
</comment>
<comment type="subunit">
    <text evidence="5">Component of a multi-subunit COQ enzyme complex.</text>
</comment>
<dbReference type="HAMAP" id="MF_00472">
    <property type="entry name" value="UbiG"/>
    <property type="match status" value="1"/>
</dbReference>
<feature type="binding site" evidence="5">
    <location>
        <position position="162"/>
    </location>
    <ligand>
        <name>Mg(2+)</name>
        <dbReference type="ChEBI" id="CHEBI:18420"/>
    </ligand>
</feature>
<evidence type="ECO:0000256" key="2">
    <source>
        <dbReference type="ARBA" id="ARBA00022679"/>
    </source>
</evidence>
<evidence type="ECO:0000256" key="5">
    <source>
        <dbReference type="HAMAP-Rule" id="MF_03190"/>
    </source>
</evidence>
<name>A0AAV2ZEJ2_9STRA</name>
<evidence type="ECO:0000313" key="7">
    <source>
        <dbReference type="EMBL" id="DBA03543.1"/>
    </source>
</evidence>
<dbReference type="GO" id="GO:0031314">
    <property type="term" value="C:extrinsic component of mitochondrial inner membrane"/>
    <property type="evidence" value="ECO:0007669"/>
    <property type="project" value="UniProtKB-UniRule"/>
</dbReference>
<keyword evidence="3 5" id="KW-0831">Ubiquinone biosynthesis</keyword>
<dbReference type="SUPFAM" id="SSF53335">
    <property type="entry name" value="S-adenosyl-L-methionine-dependent methyltransferases"/>
    <property type="match status" value="1"/>
</dbReference>
<protein>
    <recommendedName>
        <fullName evidence="5">Ubiquinone biosynthesis O-methyltransferase, mitochondrial</fullName>
    </recommendedName>
    <alternativeName>
        <fullName evidence="5">3-demethylubiquinol 3-O-methyltransferase</fullName>
        <ecNumber evidence="5">2.1.1.64</ecNumber>
    </alternativeName>
    <alternativeName>
        <fullName evidence="5">3-demethylubiquinone 3-O-methyltransferase</fullName>
        <ecNumber evidence="5">2.1.1.-</ecNumber>
    </alternativeName>
    <alternativeName>
        <fullName evidence="5">Polyprenyldihydroxybenzoate methyltransferase</fullName>
        <ecNumber evidence="5">2.1.1.114</ecNumber>
    </alternativeName>
</protein>
<reference evidence="7" key="1">
    <citation type="submission" date="2022-11" db="EMBL/GenBank/DDBJ databases">
        <authorList>
            <person name="Morgan W.R."/>
            <person name="Tartar A."/>
        </authorList>
    </citation>
    <scope>NUCLEOTIDE SEQUENCE</scope>
    <source>
        <strain evidence="7">ARSEF 373</strain>
    </source>
</reference>
<dbReference type="Pfam" id="PF08241">
    <property type="entry name" value="Methyltransf_11"/>
    <property type="match status" value="1"/>
</dbReference>
<dbReference type="CDD" id="cd02440">
    <property type="entry name" value="AdoMet_MTases"/>
    <property type="match status" value="1"/>
</dbReference>
<dbReference type="PANTHER" id="PTHR43464">
    <property type="entry name" value="METHYLTRANSFERASE"/>
    <property type="match status" value="1"/>
</dbReference>
<dbReference type="EC" id="2.1.1.-" evidence="5"/>
<comment type="catalytic activity">
    <reaction evidence="5">
        <text>a 3,4-dihydroxy-5-(all-trans-polyprenyl)benzoate + S-adenosyl-L-methionine = a 4-hydroxy-3-methoxy-5-(all-trans-polyprenyl)benzoate + S-adenosyl-L-homocysteine + H(+)</text>
        <dbReference type="Rhea" id="RHEA:44452"/>
        <dbReference type="Rhea" id="RHEA-COMP:10930"/>
        <dbReference type="Rhea" id="RHEA-COMP:10931"/>
        <dbReference type="ChEBI" id="CHEBI:15378"/>
        <dbReference type="ChEBI" id="CHEBI:57856"/>
        <dbReference type="ChEBI" id="CHEBI:59789"/>
        <dbReference type="ChEBI" id="CHEBI:64694"/>
        <dbReference type="ChEBI" id="CHEBI:84443"/>
        <dbReference type="EC" id="2.1.1.114"/>
    </reaction>
</comment>
<keyword evidence="8" id="KW-1185">Reference proteome</keyword>
<feature type="binding site" evidence="5">
    <location>
        <position position="91"/>
    </location>
    <ligand>
        <name>S-adenosyl-L-methionine</name>
        <dbReference type="ChEBI" id="CHEBI:59789"/>
    </ligand>
</feature>
<keyword evidence="4 5" id="KW-0949">S-adenosyl-L-methionine</keyword>
<keyword evidence="2 5" id="KW-0808">Transferase</keyword>
<comment type="caution">
    <text evidence="7">The sequence shown here is derived from an EMBL/GenBank/DDBJ whole genome shotgun (WGS) entry which is preliminary data.</text>
</comment>
<dbReference type="GO" id="GO:0061542">
    <property type="term" value="F:3-demethylubiquinol 3-O-methyltransferase activity"/>
    <property type="evidence" value="ECO:0007669"/>
    <property type="project" value="UniProtKB-UniRule"/>
</dbReference>
<dbReference type="InterPro" id="IPR013216">
    <property type="entry name" value="Methyltransf_11"/>
</dbReference>
<dbReference type="GO" id="GO:0032259">
    <property type="term" value="P:methylation"/>
    <property type="evidence" value="ECO:0007669"/>
    <property type="project" value="UniProtKB-KW"/>
</dbReference>
<comment type="cofactor">
    <cofactor evidence="5">
        <name>Mg(2+)</name>
        <dbReference type="ChEBI" id="CHEBI:18420"/>
    </cofactor>
</comment>
<evidence type="ECO:0000259" key="6">
    <source>
        <dbReference type="Pfam" id="PF08241"/>
    </source>
</evidence>
<keyword evidence="5" id="KW-0460">Magnesium</keyword>
<dbReference type="EC" id="2.1.1.114" evidence="5"/>
<gene>
    <name evidence="7" type="ORF">N0F65_011444</name>
</gene>
<comment type="subcellular location">
    <subcellularLocation>
        <location evidence="5">Mitochondrion inner membrane</location>
        <topology evidence="5">Peripheral membrane protein</topology>
        <orientation evidence="5">Matrix side</orientation>
    </subcellularLocation>
</comment>
<dbReference type="AlphaFoldDB" id="A0AAV2ZEJ2"/>
<sequence>MQRLGRRWSVRVRGHAAVTARAFSTVDEQEVRKFNAVSSDWWQPTSTSGVGPLHQLNPVRVRYIRSHAIDHFGGDEDDPTPLKPLRVADIGCGGGILSEALCRIGGSMVSVDPGTDNIAAARQHAAQHPVTRTIDYRCSTSDDLVRAGEQFDIVCSLEVVEHVTDVKAFVQSLVPLVKPGGLLFMSTINRTPLSLLLAIGAAEYALRIVPPGTHDWNKFLQPEELGARLQAEGMVLKDVSGIVGEPFTGNWRLHPTCTDVNYIICATKTAEN</sequence>
<dbReference type="Gene3D" id="3.40.50.150">
    <property type="entry name" value="Vaccinia Virus protein VP39"/>
    <property type="match status" value="1"/>
</dbReference>
<dbReference type="Proteomes" id="UP001146120">
    <property type="component" value="Unassembled WGS sequence"/>
</dbReference>
<evidence type="ECO:0000256" key="1">
    <source>
        <dbReference type="ARBA" id="ARBA00022603"/>
    </source>
</evidence>
<comment type="catalytic activity">
    <reaction evidence="5">
        <text>a 3-demethylubiquinone + S-adenosyl-L-methionine = a ubiquinone + S-adenosyl-L-homocysteine</text>
        <dbReference type="Rhea" id="RHEA:81215"/>
        <dbReference type="Rhea" id="RHEA-COMP:9565"/>
        <dbReference type="Rhea" id="RHEA-COMP:19654"/>
        <dbReference type="ChEBI" id="CHEBI:16389"/>
        <dbReference type="ChEBI" id="CHEBI:57856"/>
        <dbReference type="ChEBI" id="CHEBI:59789"/>
        <dbReference type="ChEBI" id="CHEBI:231825"/>
    </reaction>
</comment>